<comment type="caution">
    <text evidence="11">Lacks conserved residue(s) required for the propagation of feature annotation.</text>
</comment>
<dbReference type="PANTHER" id="PTHR30341">
    <property type="entry name" value="SODIUM ION/PROTON ANTIPORTER NHAA-RELATED"/>
    <property type="match status" value="1"/>
</dbReference>
<feature type="transmembrane region" description="Helical" evidence="11">
    <location>
        <begin position="280"/>
        <end position="300"/>
    </location>
</feature>
<feature type="transmembrane region" description="Helical" evidence="11">
    <location>
        <begin position="35"/>
        <end position="53"/>
    </location>
</feature>
<dbReference type="RefSeq" id="WP_113860362.1">
    <property type="nucleotide sequence ID" value="NZ_PDCG01000005.1"/>
</dbReference>
<dbReference type="InterPro" id="IPR004670">
    <property type="entry name" value="NhaA"/>
</dbReference>
<dbReference type="EMBL" id="PDCG01000005">
    <property type="protein sequence ID" value="RBP97516.1"/>
    <property type="molecule type" value="Genomic_DNA"/>
</dbReference>
<evidence type="ECO:0000256" key="3">
    <source>
        <dbReference type="ARBA" id="ARBA00022449"/>
    </source>
</evidence>
<dbReference type="Gene3D" id="1.20.1530.10">
    <property type="entry name" value="Na+/H+ antiporter like domain"/>
    <property type="match status" value="1"/>
</dbReference>
<keyword evidence="8 11" id="KW-0406">Ion transport</keyword>
<feature type="transmembrane region" description="Helical" evidence="11">
    <location>
        <begin position="178"/>
        <end position="197"/>
    </location>
</feature>
<evidence type="ECO:0000313" key="13">
    <source>
        <dbReference type="Proteomes" id="UP000252530"/>
    </source>
</evidence>
<comment type="caution">
    <text evidence="12">The sequence shown here is derived from an EMBL/GenBank/DDBJ whole genome shotgun (WGS) entry which is preliminary data.</text>
</comment>
<keyword evidence="5 11" id="KW-0812">Transmembrane</keyword>
<evidence type="ECO:0000256" key="2">
    <source>
        <dbReference type="ARBA" id="ARBA00022448"/>
    </source>
</evidence>
<feature type="transmembrane region" description="Helical" evidence="11">
    <location>
        <begin position="354"/>
        <end position="374"/>
    </location>
</feature>
<dbReference type="HAMAP" id="MF_01844">
    <property type="entry name" value="NhaA"/>
    <property type="match status" value="1"/>
</dbReference>
<feature type="transmembrane region" description="Helical" evidence="11">
    <location>
        <begin position="203"/>
        <end position="219"/>
    </location>
</feature>
<evidence type="ECO:0000256" key="8">
    <source>
        <dbReference type="ARBA" id="ARBA00023065"/>
    </source>
</evidence>
<protein>
    <recommendedName>
        <fullName evidence="11">Na(+)/H(+) antiporter NhaA</fullName>
    </recommendedName>
    <alternativeName>
        <fullName evidence="11">Sodium/proton antiporter NhaA</fullName>
    </alternativeName>
</protein>
<gene>
    <name evidence="11" type="primary">nhaA</name>
    <name evidence="12" type="ORF">CRD60_05820</name>
</gene>
<comment type="function">
    <text evidence="11">Na(+)/H(+) antiporter that extrudes sodium in exchange for external protons.</text>
</comment>
<evidence type="ECO:0000313" key="12">
    <source>
        <dbReference type="EMBL" id="RBP97516.1"/>
    </source>
</evidence>
<feature type="transmembrane region" description="Helical" evidence="11">
    <location>
        <begin position="380"/>
        <end position="404"/>
    </location>
</feature>
<proteinExistence type="inferred from homology"/>
<sequence>MPTPETRDTKRLHQGIHNLAAWLVAFSRSGSASGMLMLVLAAFGLLCANMVGADRVYDGFSRWVPLRGGLLGSGMGLDLSIKEWVQDGLLTIFFLVMGLDLCQEMETGTLRTPKQALLPMIAAMGGVLLPIGIYLAICQGSPSSLQGWAVPTATDVAFSLTALKLLSKHGSQGTQAFLTTLAVFDDIIGVILIAVGYSSLSHPLALIPVAGCLVLWFLLMRARHPVWPLACLLALGAWYGLYVTGIHPVLAGVALGLLTPGHPVHGGVRSRAACLNMSLAPISNLLVLPAFAFLSMGISLHGFSPAWLSNPVFLGIMAGLAVGKPLGIMAMLLACAAVGLRLPLGTRWGDMVQVSQLCGIGFTMSFLIANIAFADGQLTSMALVAVLAGSLLSFALAAITGLILKVARRPRP</sequence>
<evidence type="ECO:0000256" key="11">
    <source>
        <dbReference type="HAMAP-Rule" id="MF_01844"/>
    </source>
</evidence>
<comment type="similarity">
    <text evidence="11">Belongs to the NhaA Na(+)/H(+) (TC 2.A.33) antiporter family.</text>
</comment>
<keyword evidence="6 11" id="KW-1133">Transmembrane helix</keyword>
<organism evidence="12 13">
    <name type="scientific">Bifidobacterium aemilianum</name>
    <dbReference type="NCBI Taxonomy" id="2493120"/>
    <lineage>
        <taxon>Bacteria</taxon>
        <taxon>Bacillati</taxon>
        <taxon>Actinomycetota</taxon>
        <taxon>Actinomycetes</taxon>
        <taxon>Bifidobacteriales</taxon>
        <taxon>Bifidobacteriaceae</taxon>
        <taxon>Bifidobacterium</taxon>
    </lineage>
</organism>
<evidence type="ECO:0000256" key="1">
    <source>
        <dbReference type="ARBA" id="ARBA00004429"/>
    </source>
</evidence>
<keyword evidence="10 11" id="KW-0739">Sodium transport</keyword>
<dbReference type="GO" id="GO:0005886">
    <property type="term" value="C:plasma membrane"/>
    <property type="evidence" value="ECO:0007669"/>
    <property type="project" value="UniProtKB-SubCell"/>
</dbReference>
<dbReference type="Proteomes" id="UP000252530">
    <property type="component" value="Unassembled WGS sequence"/>
</dbReference>
<evidence type="ECO:0000256" key="5">
    <source>
        <dbReference type="ARBA" id="ARBA00022692"/>
    </source>
</evidence>
<reference evidence="12 13" key="1">
    <citation type="submission" date="2017-10" db="EMBL/GenBank/DDBJ databases">
        <title>Bifidobacterium xylocopum sp. nov. and Bifidobacterium aemilianum sp. nov., from the carpenter bee (Xylocopa violacea) digestive tract.</title>
        <authorList>
            <person name="Alberoni D."/>
            <person name="Baffoni L."/>
            <person name="Di Gioia D."/>
            <person name="Gaggia F."/>
            <person name="Biavati B."/>
        </authorList>
    </citation>
    <scope>NUCLEOTIDE SEQUENCE [LARGE SCALE GENOMIC DNA]</scope>
    <source>
        <strain evidence="12 13">XV10</strain>
    </source>
</reference>
<dbReference type="GO" id="GO:0006885">
    <property type="term" value="P:regulation of pH"/>
    <property type="evidence" value="ECO:0007669"/>
    <property type="project" value="InterPro"/>
</dbReference>
<dbReference type="Pfam" id="PF06965">
    <property type="entry name" value="Na_H_antiport_1"/>
    <property type="match status" value="1"/>
</dbReference>
<dbReference type="OrthoDB" id="9808135at2"/>
<keyword evidence="4 11" id="KW-1003">Cell membrane</keyword>
<keyword evidence="3 11" id="KW-0050">Antiport</keyword>
<dbReference type="InterPro" id="IPR023171">
    <property type="entry name" value="Na/H_antiporter_dom_sf"/>
</dbReference>
<keyword evidence="9 11" id="KW-0472">Membrane</keyword>
<evidence type="ECO:0000256" key="7">
    <source>
        <dbReference type="ARBA" id="ARBA00023053"/>
    </source>
</evidence>
<keyword evidence="13" id="KW-1185">Reference proteome</keyword>
<comment type="catalytic activity">
    <reaction evidence="11">
        <text>Na(+)(in) + 2 H(+)(out) = Na(+)(out) + 2 H(+)(in)</text>
        <dbReference type="Rhea" id="RHEA:29251"/>
        <dbReference type="ChEBI" id="CHEBI:15378"/>
        <dbReference type="ChEBI" id="CHEBI:29101"/>
    </reaction>
</comment>
<keyword evidence="7 11" id="KW-0915">Sodium</keyword>
<evidence type="ECO:0000256" key="4">
    <source>
        <dbReference type="ARBA" id="ARBA00022475"/>
    </source>
</evidence>
<dbReference type="PANTHER" id="PTHR30341:SF0">
    <property type="entry name" value="NA(+)_H(+) ANTIPORTER NHAA"/>
    <property type="match status" value="1"/>
</dbReference>
<evidence type="ECO:0000256" key="9">
    <source>
        <dbReference type="ARBA" id="ARBA00023136"/>
    </source>
</evidence>
<keyword evidence="2 11" id="KW-0813">Transport</keyword>
<accession>A0A366K700</accession>
<evidence type="ECO:0000256" key="10">
    <source>
        <dbReference type="ARBA" id="ARBA00023201"/>
    </source>
</evidence>
<feature type="transmembrane region" description="Helical" evidence="11">
    <location>
        <begin position="312"/>
        <end position="342"/>
    </location>
</feature>
<dbReference type="GO" id="GO:0015385">
    <property type="term" value="F:sodium:proton antiporter activity"/>
    <property type="evidence" value="ECO:0007669"/>
    <property type="project" value="TreeGrafter"/>
</dbReference>
<evidence type="ECO:0000256" key="6">
    <source>
        <dbReference type="ARBA" id="ARBA00022989"/>
    </source>
</evidence>
<dbReference type="AlphaFoldDB" id="A0A366K700"/>
<name>A0A366K700_9BIFI</name>
<feature type="transmembrane region" description="Helical" evidence="11">
    <location>
        <begin position="115"/>
        <end position="136"/>
    </location>
</feature>
<comment type="subcellular location">
    <subcellularLocation>
        <location evidence="1">Cell inner membrane</location>
        <topology evidence="1">Multi-pass membrane protein</topology>
    </subcellularLocation>
    <subcellularLocation>
        <location evidence="11">Cell membrane</location>
        <topology evidence="11">Multi-pass membrane protein</topology>
    </subcellularLocation>
</comment>